<dbReference type="PANTHER" id="PTHR46007:SF12">
    <property type="entry name" value="C2H2-TYPE DOMAIN-CONTAINING PROTEIN-RELATED"/>
    <property type="match status" value="1"/>
</dbReference>
<feature type="region of interest" description="Disordered" evidence="1">
    <location>
        <begin position="764"/>
        <end position="784"/>
    </location>
</feature>
<feature type="compositionally biased region" description="Polar residues" evidence="1">
    <location>
        <begin position="488"/>
        <end position="517"/>
    </location>
</feature>
<organism evidence="2 3">
    <name type="scientific">Streblomastix strix</name>
    <dbReference type="NCBI Taxonomy" id="222440"/>
    <lineage>
        <taxon>Eukaryota</taxon>
        <taxon>Metamonada</taxon>
        <taxon>Preaxostyla</taxon>
        <taxon>Oxymonadida</taxon>
        <taxon>Streblomastigidae</taxon>
        <taxon>Streblomastix</taxon>
    </lineage>
</organism>
<gene>
    <name evidence="2" type="ORF">EZS28_004480</name>
</gene>
<feature type="region of interest" description="Disordered" evidence="1">
    <location>
        <begin position="1095"/>
        <end position="1118"/>
    </location>
</feature>
<name>A0A5J4WY25_9EUKA</name>
<evidence type="ECO:0000313" key="3">
    <source>
        <dbReference type="Proteomes" id="UP000324800"/>
    </source>
</evidence>
<dbReference type="GO" id="GO:0003713">
    <property type="term" value="F:transcription coactivator activity"/>
    <property type="evidence" value="ECO:0007669"/>
    <property type="project" value="TreeGrafter"/>
</dbReference>
<sequence length="2550" mass="291799">MASSIGGDEERKDCFYLETLALPSEIQSMVVGRFFDKNVESLILAKSTFLSVFHNNEEEDNFDFVDHICVYKEIYCLCTSVQPNSLDCLFILSINGEWMLMQWTKTKFFPLASGSILKAIQPLMKNPEQRRFRLDPTFQWAVSVVPITDNSPRFFTRPSPKHGLKRVSGSNKPIVRISFRAVIVVDETVFVGVKYDGPDANFLSVIKNNWSVALKQFPGKFGFFNPDNRHGYKEENVNIMIRNGLENEWKVLQSVEQNKKNLCIANADTFIFFEDDEDQPLIIQQQENKLKQQLLQQQQQQLNTSLNQQKQYLQPLHHKKNTIHLFQLINRVRHLTFTTSMKLNPFPVKKKPYIMPSFPFASPLGRENDGEICSVAIALVDTPIGLNLLSLLFDFDNCRIQIHSFVMTAIPPSASRLMPIIDETRVMKTLKGEDIKLLNRVHAGDANLVKGALAQSNEQLNQYYSSDNSIYYQGEKQIEKLNDECKDNNTPLKHNSTSPYSNAQSASKIQMKSNSQSEAINQLHKHIIKQQFKQNIFIITFPNKIIHKSRFKVQMNNGDSSNDDDQSQISSTTTGTDDNTDNYRIIVEQTNEEQAIIHQQIENENIQKDSLIFTKSASNLRNSLSTNEHISNFHPFLIITSVGVILFTSHLTLLKFQFPIPFTEPPMCCLYAGGQEKDLNNLNSLYLYGNNKQSLYQMQSEKNMKKTQRHRPQRDVHNLDKLFIASGRGLIVIANGQIQKHHYPFKWFNQLAMTNGANWYLSLPSETIKSPPPSEQIKEQQQQKDLQMQSSIISIINQINQADQTDQQQQQNVLDLLTLSPTSPNASDESSSSKSDIDRIQLKIGTSMLFIISASNSSMIVDMSTGAFYDFPGSESEFKELNEGGPEDFQYNSICVSSVVPIPNQFYSPFHQIEDRIVLGVGNGRTGALHTLGLGNKLQTIMHGKWYDELPTLFTTRAYSGAQLHALLLVEEENIIDINKDEQQQQQQQQQQSDKQQTKIQRDFKRQQQYSYPYASPPYSQDNLRQTYTSSVYSLHEEVVEPIDSAFIGIDNQKKTLAFSGAQGAFVQITTSDVRIIPTLKFSAHFVSKTTKKEIQEFSDETSESQQEQQQDTQQEQKDEIEKIQEIRSEFVGFDAQHGIIWPAPVILTEEQCQLRIETLQHSGSNTSPYKSMINQSSINQQPQKIVFECACVSDNLIAISYKCIVFVLVWNPSKPKIIQTSPVQDQQQQQQQHQPDIQQTISQIPAILRPVATLCFPSKVISLNASTICTRSFLIVGCDSPAAVFLFRLDNIQISQLTEQARKKLWDDGERLLNTMKYQIAYPTVQRPDLRYIIQNGIKNNTNSDQDLNEYNNRHSVRFGESNECSVITGNYGGGSLTRGSRNQQQSQKQIRFIEVMSGSRQYVEVQYSSNAIMTALLDLYTFDRPQQILLTTFNRHVRIFTQEEVADSDLNPLFNITPRTEGALAYQSSESDDYFNQRNYLRNDGSVLLIAGANGQLSSVIIPLTSLLDFEPSQPKKGKKLSSAQFFFPSIITTMRLFPMKAKIVEDESTVYLYGDRAFALTWNDRVCKIVWTDLENSGIIHSLQPMHVVDQNQQLQLNNENSGNKQTHNHIRERQHTIKEDDNIKTQLPHPTLAWIDYVEKKLTFGTVDKRSILTRQIKDLPSLPLAVAYIPTLHAVACLCREQIQHKYYDPVVEDNEIYDPLRFIDNRNKNDCKQQQNKTNQTSDVYEIDQNMLTGLGLDVSDVDGKGDLFIDIAADWYIESHSKHYKDYRPKRLPPYKSNAPKVNLCYSSKTNFSIAYPQYLSPMTVAKALENQNLPQSYQNIDNVFQTTELYNFFNMACVPIPTQQGFNETMKIQRGTYNELTEASKEFGYDQKNKRIRFLGGVQGLYTQPSTLVVLNGRGAHVFLLGPRLDDANISIQNNIYKITAKNKMLQQSLQKKKSQEKDQYDKINDELDKIGYIFKSVDDENDQFYHSEYCSCTCPLFSESGDHFQTIPYHTSITNVRNIVDSKGKPKIWSVLQLPKIRQLFAYSNDNSAFPTKPIENYSIYSPFAFNILQAALIIAPSPITSFSMQWSQIRPSVQPLPTSVLSSTAHNQKSTFRTLTAHHKQTNLIPEYLIAPPFIRAALVFAPCGFAFIDLVRGYSAQLNNIMEANKHQQRFCTWNQKDIEIIENLIQNSKESIQCKKQIKKKKKKKAGSDLASVSGIYLKHRPRDLVQTGSVFCHKARLICQAYSPTLIVDAEQLGMDQIGVLGDREILIYQLVPNPLYKKMIHKRFMNNQNIDQQTKDFEYLPICCVLSVRVPASRHYSFLIKFNAGVNSIYESYQSEKIRKTFRDLEQLKNSILNQAAIDNDNNTLKKKSKMIQINNFEESEDEVLHADDLNDEYYMHKAKPNQSFFDLLNISPKGSLQNLPAIPSFLVISNTGAIIRSVPASYDFLPVKDVFLSLHVFSIYDMKFGDLWRHQQTKMLRDYWNVEEQTFRLTCIEETLREYVATGKIARRPPIAQSDYLPPIFGLRDGSYYQQNGADDQQVQLNVRENTQRTN</sequence>
<dbReference type="InterPro" id="IPR051647">
    <property type="entry name" value="Mediator_comp_sub12"/>
</dbReference>
<comment type="caution">
    <text evidence="2">The sequence shown here is derived from an EMBL/GenBank/DDBJ whole genome shotgun (WGS) entry which is preliminary data.</text>
</comment>
<dbReference type="EMBL" id="SNRW01000640">
    <property type="protein sequence ID" value="KAA6399994.1"/>
    <property type="molecule type" value="Genomic_DNA"/>
</dbReference>
<feature type="region of interest" description="Disordered" evidence="1">
    <location>
        <begin position="556"/>
        <end position="581"/>
    </location>
</feature>
<protein>
    <submittedName>
        <fullName evidence="2">Uncharacterized protein</fullName>
    </submittedName>
</protein>
<dbReference type="GO" id="GO:0045944">
    <property type="term" value="P:positive regulation of transcription by RNA polymerase II"/>
    <property type="evidence" value="ECO:0007669"/>
    <property type="project" value="TreeGrafter"/>
</dbReference>
<reference evidence="2 3" key="1">
    <citation type="submission" date="2019-03" db="EMBL/GenBank/DDBJ databases">
        <title>Single cell metagenomics reveals metabolic interactions within the superorganism composed of flagellate Streblomastix strix and complex community of Bacteroidetes bacteria on its surface.</title>
        <authorList>
            <person name="Treitli S.C."/>
            <person name="Kolisko M."/>
            <person name="Husnik F."/>
            <person name="Keeling P."/>
            <person name="Hampl V."/>
        </authorList>
    </citation>
    <scope>NUCLEOTIDE SEQUENCE [LARGE SCALE GENOMIC DNA]</scope>
    <source>
        <strain evidence="2">ST1C</strain>
    </source>
</reference>
<proteinExistence type="predicted"/>
<dbReference type="PANTHER" id="PTHR46007">
    <property type="entry name" value="MEDIATOR OF RNA POLYMERASE II TRANSCRIPTION SUBUNIT 12"/>
    <property type="match status" value="1"/>
</dbReference>
<accession>A0A5J4WY25</accession>
<feature type="compositionally biased region" description="Low complexity" evidence="1">
    <location>
        <begin position="1104"/>
        <end position="1114"/>
    </location>
</feature>
<feature type="region of interest" description="Disordered" evidence="1">
    <location>
        <begin position="981"/>
        <end position="1002"/>
    </location>
</feature>
<feature type="compositionally biased region" description="Low complexity" evidence="1">
    <location>
        <begin position="567"/>
        <end position="577"/>
    </location>
</feature>
<evidence type="ECO:0000256" key="1">
    <source>
        <dbReference type="SAM" id="MobiDB-lite"/>
    </source>
</evidence>
<dbReference type="Proteomes" id="UP000324800">
    <property type="component" value="Unassembled WGS sequence"/>
</dbReference>
<evidence type="ECO:0000313" key="2">
    <source>
        <dbReference type="EMBL" id="KAA6399994.1"/>
    </source>
</evidence>
<feature type="region of interest" description="Disordered" evidence="1">
    <location>
        <begin position="486"/>
        <end position="517"/>
    </location>
</feature>
<dbReference type="GO" id="GO:0016592">
    <property type="term" value="C:mediator complex"/>
    <property type="evidence" value="ECO:0007669"/>
    <property type="project" value="TreeGrafter"/>
</dbReference>
<feature type="compositionally biased region" description="Low complexity" evidence="1">
    <location>
        <begin position="984"/>
        <end position="995"/>
    </location>
</feature>